<dbReference type="EMBL" id="JAMZMK010010184">
    <property type="protein sequence ID" value="KAI7732692.1"/>
    <property type="molecule type" value="Genomic_DNA"/>
</dbReference>
<reference evidence="1" key="1">
    <citation type="submission" date="2022-06" db="EMBL/GenBank/DDBJ databases">
        <title>Uncovering the hologenomic basis of an extraordinary plant invasion.</title>
        <authorList>
            <person name="Bieker V.C."/>
            <person name="Martin M.D."/>
            <person name="Gilbert T."/>
            <person name="Hodgins K."/>
            <person name="Battlay P."/>
            <person name="Petersen B."/>
            <person name="Wilson J."/>
        </authorList>
    </citation>
    <scope>NUCLEOTIDE SEQUENCE</scope>
    <source>
        <strain evidence="1">AA19_3_7</strain>
        <tissue evidence="1">Leaf</tissue>
    </source>
</reference>
<proteinExistence type="predicted"/>
<dbReference type="AlphaFoldDB" id="A0AAD5C096"/>
<organism evidence="1 2">
    <name type="scientific">Ambrosia artemisiifolia</name>
    <name type="common">Common ragweed</name>
    <dbReference type="NCBI Taxonomy" id="4212"/>
    <lineage>
        <taxon>Eukaryota</taxon>
        <taxon>Viridiplantae</taxon>
        <taxon>Streptophyta</taxon>
        <taxon>Embryophyta</taxon>
        <taxon>Tracheophyta</taxon>
        <taxon>Spermatophyta</taxon>
        <taxon>Magnoliopsida</taxon>
        <taxon>eudicotyledons</taxon>
        <taxon>Gunneridae</taxon>
        <taxon>Pentapetalae</taxon>
        <taxon>asterids</taxon>
        <taxon>campanulids</taxon>
        <taxon>Asterales</taxon>
        <taxon>Asteraceae</taxon>
        <taxon>Asteroideae</taxon>
        <taxon>Heliantheae alliance</taxon>
        <taxon>Heliantheae</taxon>
        <taxon>Ambrosia</taxon>
    </lineage>
</organism>
<protein>
    <submittedName>
        <fullName evidence="1">Uncharacterized protein</fullName>
    </submittedName>
</protein>
<dbReference type="Proteomes" id="UP001206925">
    <property type="component" value="Unassembled WGS sequence"/>
</dbReference>
<name>A0AAD5C096_AMBAR</name>
<keyword evidence="2" id="KW-1185">Reference proteome</keyword>
<evidence type="ECO:0000313" key="1">
    <source>
        <dbReference type="EMBL" id="KAI7732692.1"/>
    </source>
</evidence>
<sequence length="49" mass="5423">MIGSNIKLAVMVVVRFNLKVKSKYNFGDHGWFRNALLCTVALAPDNACP</sequence>
<comment type="caution">
    <text evidence="1">The sequence shown here is derived from an EMBL/GenBank/DDBJ whole genome shotgun (WGS) entry which is preliminary data.</text>
</comment>
<gene>
    <name evidence="1" type="ORF">M8C21_013080</name>
</gene>
<evidence type="ECO:0000313" key="2">
    <source>
        <dbReference type="Proteomes" id="UP001206925"/>
    </source>
</evidence>
<accession>A0AAD5C096</accession>